<feature type="transmembrane region" description="Helical" evidence="10">
    <location>
        <begin position="66"/>
        <end position="92"/>
    </location>
</feature>
<dbReference type="PANTHER" id="PTHR24246">
    <property type="entry name" value="OLFACTORY RECEPTOR AND ADENOSINE RECEPTOR"/>
    <property type="match status" value="1"/>
</dbReference>
<keyword evidence="8" id="KW-0325">Glycoprotein</keyword>
<evidence type="ECO:0000256" key="4">
    <source>
        <dbReference type="ARBA" id="ARBA00022989"/>
    </source>
</evidence>
<feature type="transmembrane region" description="Helical" evidence="10">
    <location>
        <begin position="150"/>
        <end position="170"/>
    </location>
</feature>
<feature type="transmembrane region" description="Helical" evidence="10">
    <location>
        <begin position="32"/>
        <end position="54"/>
    </location>
</feature>
<evidence type="ECO:0000256" key="7">
    <source>
        <dbReference type="ARBA" id="ARBA00023170"/>
    </source>
</evidence>
<dbReference type="PROSITE" id="PS50262">
    <property type="entry name" value="G_PROTEIN_RECEP_F1_2"/>
    <property type="match status" value="1"/>
</dbReference>
<evidence type="ECO:0000259" key="11">
    <source>
        <dbReference type="PROSITE" id="PS50262"/>
    </source>
</evidence>
<evidence type="ECO:0000313" key="13">
    <source>
        <dbReference type="RefSeq" id="XP_065655519.1"/>
    </source>
</evidence>
<keyword evidence="3 10" id="KW-0812">Transmembrane</keyword>
<keyword evidence="12" id="KW-1185">Reference proteome</keyword>
<keyword evidence="5" id="KW-0297">G-protein coupled receptor</keyword>
<name>A0ABM4C1U3_HYDVU</name>
<gene>
    <name evidence="13" type="primary">LOC100207854</name>
</gene>
<dbReference type="SUPFAM" id="SSF81321">
    <property type="entry name" value="Family A G protein-coupled receptor-like"/>
    <property type="match status" value="1"/>
</dbReference>
<feature type="transmembrane region" description="Helical" evidence="10">
    <location>
        <begin position="112"/>
        <end position="138"/>
    </location>
</feature>
<protein>
    <submittedName>
        <fullName evidence="13">Adenosine receptor A2b isoform X2</fullName>
    </submittedName>
</protein>
<proteinExistence type="predicted"/>
<accession>A0ABM4C1U3</accession>
<feature type="transmembrane region" description="Helical" evidence="10">
    <location>
        <begin position="289"/>
        <end position="313"/>
    </location>
</feature>
<dbReference type="CDD" id="cd00637">
    <property type="entry name" value="7tm_classA_rhodopsin-like"/>
    <property type="match status" value="1"/>
</dbReference>
<dbReference type="Proteomes" id="UP001652625">
    <property type="component" value="Chromosome 06"/>
</dbReference>
<dbReference type="GeneID" id="100207854"/>
<keyword evidence="2" id="KW-1003">Cell membrane</keyword>
<dbReference type="RefSeq" id="XP_065655519.1">
    <property type="nucleotide sequence ID" value="XM_065799447.1"/>
</dbReference>
<keyword evidence="4 10" id="KW-1133">Transmembrane helix</keyword>
<evidence type="ECO:0000256" key="1">
    <source>
        <dbReference type="ARBA" id="ARBA00004651"/>
    </source>
</evidence>
<feature type="domain" description="G-protein coupled receptors family 1 profile" evidence="11">
    <location>
        <begin position="48"/>
        <end position="310"/>
    </location>
</feature>
<reference evidence="13" key="1">
    <citation type="submission" date="2025-08" db="UniProtKB">
        <authorList>
            <consortium name="RefSeq"/>
        </authorList>
    </citation>
    <scope>IDENTIFICATION</scope>
</reference>
<dbReference type="InterPro" id="IPR000276">
    <property type="entry name" value="GPCR_Rhodpsn"/>
</dbReference>
<evidence type="ECO:0000256" key="9">
    <source>
        <dbReference type="ARBA" id="ARBA00023224"/>
    </source>
</evidence>
<keyword evidence="6 10" id="KW-0472">Membrane</keyword>
<dbReference type="PANTHER" id="PTHR24246:SF27">
    <property type="entry name" value="ADENOSINE RECEPTOR, ISOFORM A"/>
    <property type="match status" value="1"/>
</dbReference>
<evidence type="ECO:0000313" key="12">
    <source>
        <dbReference type="Proteomes" id="UP001652625"/>
    </source>
</evidence>
<evidence type="ECO:0000256" key="10">
    <source>
        <dbReference type="SAM" id="Phobius"/>
    </source>
</evidence>
<sequence length="362" mass="42096">MINNTHNSFNNAKYTATTFNESYRSKCYTWKIIFTILLIVILLLGVVGNSLVIMAARNSIQLQKRIATIFIVSLAFSDLTIGISQIPLKIYFELNSNVWYKSVCYYYFMSDAIGYVANILSLFAIVIDRFILLQIPFWYNNLLSSMKAKLLVISIWIFSFGWGILCIFSWTRLTVSTISIENKSCVNDNYVFYATSFFGIYGPVLFIMTISYTSFMILIHRHIKAIKLTEIKNNVVKLNREIKATKTVAVIYLSFLISYFPSCVINGMIFVDPKYFPNLKSKKKLLIQLIFYIFIEILPVISTAANPLIYSFMDKNFRNEFKRIIYRMSLKVGVKIKQPELKLKRRRIQKHINSLHTIKNIN</sequence>
<keyword evidence="9" id="KW-0807">Transducer</keyword>
<comment type="subcellular location">
    <subcellularLocation>
        <location evidence="1">Cell membrane</location>
        <topology evidence="1">Multi-pass membrane protein</topology>
    </subcellularLocation>
</comment>
<dbReference type="Pfam" id="PF00001">
    <property type="entry name" value="7tm_1"/>
    <property type="match status" value="1"/>
</dbReference>
<evidence type="ECO:0000256" key="5">
    <source>
        <dbReference type="ARBA" id="ARBA00023040"/>
    </source>
</evidence>
<evidence type="ECO:0000256" key="3">
    <source>
        <dbReference type="ARBA" id="ARBA00022692"/>
    </source>
</evidence>
<evidence type="ECO:0000256" key="6">
    <source>
        <dbReference type="ARBA" id="ARBA00023136"/>
    </source>
</evidence>
<evidence type="ECO:0000256" key="2">
    <source>
        <dbReference type="ARBA" id="ARBA00022475"/>
    </source>
</evidence>
<dbReference type="InterPro" id="IPR017452">
    <property type="entry name" value="GPCR_Rhodpsn_7TM"/>
</dbReference>
<feature type="transmembrane region" description="Helical" evidence="10">
    <location>
        <begin position="247"/>
        <end position="269"/>
    </location>
</feature>
<feature type="transmembrane region" description="Helical" evidence="10">
    <location>
        <begin position="190"/>
        <end position="219"/>
    </location>
</feature>
<dbReference type="PRINTS" id="PR00237">
    <property type="entry name" value="GPCRRHODOPSN"/>
</dbReference>
<keyword evidence="7 13" id="KW-0675">Receptor</keyword>
<organism evidence="12 13">
    <name type="scientific">Hydra vulgaris</name>
    <name type="common">Hydra</name>
    <name type="synonym">Hydra attenuata</name>
    <dbReference type="NCBI Taxonomy" id="6087"/>
    <lineage>
        <taxon>Eukaryota</taxon>
        <taxon>Metazoa</taxon>
        <taxon>Cnidaria</taxon>
        <taxon>Hydrozoa</taxon>
        <taxon>Hydroidolina</taxon>
        <taxon>Anthoathecata</taxon>
        <taxon>Aplanulata</taxon>
        <taxon>Hydridae</taxon>
        <taxon>Hydra</taxon>
    </lineage>
</organism>
<dbReference type="Gene3D" id="1.20.1070.10">
    <property type="entry name" value="Rhodopsin 7-helix transmembrane proteins"/>
    <property type="match status" value="1"/>
</dbReference>
<evidence type="ECO:0000256" key="8">
    <source>
        <dbReference type="ARBA" id="ARBA00023180"/>
    </source>
</evidence>